<dbReference type="Gene3D" id="1.10.260.40">
    <property type="entry name" value="lambda repressor-like DNA-binding domains"/>
    <property type="match status" value="1"/>
</dbReference>
<dbReference type="AlphaFoldDB" id="A0A511NC20"/>
<dbReference type="SMART" id="SM00530">
    <property type="entry name" value="HTH_XRE"/>
    <property type="match status" value="1"/>
</dbReference>
<accession>A0A511NC20</accession>
<dbReference type="PROSITE" id="PS50943">
    <property type="entry name" value="HTH_CROC1"/>
    <property type="match status" value="1"/>
</dbReference>
<evidence type="ECO:0000259" key="1">
    <source>
        <dbReference type="PROSITE" id="PS50943"/>
    </source>
</evidence>
<evidence type="ECO:0000313" key="3">
    <source>
        <dbReference type="Proteomes" id="UP000321306"/>
    </source>
</evidence>
<name>A0A511NC20_DEIC1</name>
<dbReference type="SUPFAM" id="SSF47413">
    <property type="entry name" value="lambda repressor-like DNA-binding domains"/>
    <property type="match status" value="1"/>
</dbReference>
<dbReference type="InterPro" id="IPR001387">
    <property type="entry name" value="Cro/C1-type_HTH"/>
</dbReference>
<keyword evidence="3" id="KW-1185">Reference proteome</keyword>
<evidence type="ECO:0000313" key="2">
    <source>
        <dbReference type="EMBL" id="GEM50116.1"/>
    </source>
</evidence>
<dbReference type="GO" id="GO:0003677">
    <property type="term" value="F:DNA binding"/>
    <property type="evidence" value="ECO:0007669"/>
    <property type="project" value="InterPro"/>
</dbReference>
<proteinExistence type="predicted"/>
<dbReference type="OrthoDB" id="72906at2"/>
<protein>
    <recommendedName>
        <fullName evidence="1">HTH cro/C1-type domain-containing protein</fullName>
    </recommendedName>
</protein>
<sequence>MTQTHDILTTWTQFSQMAGRLLEPIQNEQHHQEVEAFLDDLTDQMNTPDDPRFVGLFRLLAHNLHVWEEQHVVIEDTSPHLHLKALMEERGLKQVDLGHIIPQSNLSKILKGEREISKEVAKELARFFKVDVALFI</sequence>
<dbReference type="Pfam" id="PF01381">
    <property type="entry name" value="HTH_3"/>
    <property type="match status" value="1"/>
</dbReference>
<feature type="domain" description="HTH cro/C1-type" evidence="1">
    <location>
        <begin position="83"/>
        <end position="135"/>
    </location>
</feature>
<dbReference type="Proteomes" id="UP000321306">
    <property type="component" value="Unassembled WGS sequence"/>
</dbReference>
<organism evidence="2 3">
    <name type="scientific">Deinococcus cellulosilyticus (strain DSM 18568 / NBRC 106333 / KACC 11606 / 5516J-15)</name>
    <dbReference type="NCBI Taxonomy" id="1223518"/>
    <lineage>
        <taxon>Bacteria</taxon>
        <taxon>Thermotogati</taxon>
        <taxon>Deinococcota</taxon>
        <taxon>Deinococci</taxon>
        <taxon>Deinococcales</taxon>
        <taxon>Deinococcaceae</taxon>
        <taxon>Deinococcus</taxon>
    </lineage>
</organism>
<reference evidence="2 3" key="1">
    <citation type="submission" date="2019-07" db="EMBL/GenBank/DDBJ databases">
        <title>Whole genome shotgun sequence of Deinococcus cellulosilyticus NBRC 106333.</title>
        <authorList>
            <person name="Hosoyama A."/>
            <person name="Uohara A."/>
            <person name="Ohji S."/>
            <person name="Ichikawa N."/>
        </authorList>
    </citation>
    <scope>NUCLEOTIDE SEQUENCE [LARGE SCALE GENOMIC DNA]</scope>
    <source>
        <strain evidence="2 3">NBRC 106333</strain>
    </source>
</reference>
<dbReference type="CDD" id="cd00093">
    <property type="entry name" value="HTH_XRE"/>
    <property type="match status" value="1"/>
</dbReference>
<dbReference type="RefSeq" id="WP_146892009.1">
    <property type="nucleotide sequence ID" value="NZ_BJXB01000059.1"/>
</dbReference>
<comment type="caution">
    <text evidence="2">The sequence shown here is derived from an EMBL/GenBank/DDBJ whole genome shotgun (WGS) entry which is preliminary data.</text>
</comment>
<gene>
    <name evidence="2" type="ORF">DC3_57510</name>
</gene>
<dbReference type="InterPro" id="IPR010982">
    <property type="entry name" value="Lambda_DNA-bd_dom_sf"/>
</dbReference>
<dbReference type="EMBL" id="BJXB01000059">
    <property type="protein sequence ID" value="GEM50116.1"/>
    <property type="molecule type" value="Genomic_DNA"/>
</dbReference>